<feature type="compositionally biased region" description="Polar residues" evidence="1">
    <location>
        <begin position="194"/>
        <end position="207"/>
    </location>
</feature>
<evidence type="ECO:0000256" key="1">
    <source>
        <dbReference type="SAM" id="MobiDB-lite"/>
    </source>
</evidence>
<accession>A0A0R3U1Y2</accession>
<feature type="region of interest" description="Disordered" evidence="1">
    <location>
        <begin position="340"/>
        <end position="387"/>
    </location>
</feature>
<feature type="domain" description="Headcase middle" evidence="2">
    <location>
        <begin position="231"/>
        <end position="316"/>
    </location>
</feature>
<dbReference type="PANTHER" id="PTHR13425:SF3">
    <property type="entry name" value="HEADCASE PROTEIN HOMOLOG"/>
    <property type="match status" value="1"/>
</dbReference>
<evidence type="ECO:0000259" key="2">
    <source>
        <dbReference type="Pfam" id="PF16002"/>
    </source>
</evidence>
<protein>
    <recommendedName>
        <fullName evidence="2">Headcase middle domain-containing protein</fullName>
    </recommendedName>
</protein>
<reference evidence="3 4" key="1">
    <citation type="submission" date="2018-10" db="EMBL/GenBank/DDBJ databases">
        <authorList>
            <consortium name="Pathogen Informatics"/>
        </authorList>
    </citation>
    <scope>NUCLEOTIDE SEQUENCE [LARGE SCALE GENOMIC DNA]</scope>
</reference>
<evidence type="ECO:0000313" key="4">
    <source>
        <dbReference type="Proteomes" id="UP000267029"/>
    </source>
</evidence>
<organism evidence="3 4">
    <name type="scientific">Mesocestoides corti</name>
    <name type="common">Flatworm</name>
    <dbReference type="NCBI Taxonomy" id="53468"/>
    <lineage>
        <taxon>Eukaryota</taxon>
        <taxon>Metazoa</taxon>
        <taxon>Spiralia</taxon>
        <taxon>Lophotrochozoa</taxon>
        <taxon>Platyhelminthes</taxon>
        <taxon>Cestoda</taxon>
        <taxon>Eucestoda</taxon>
        <taxon>Cyclophyllidea</taxon>
        <taxon>Mesocestoididae</taxon>
        <taxon>Mesocestoides</taxon>
    </lineage>
</organism>
<proteinExistence type="predicted"/>
<feature type="compositionally biased region" description="Polar residues" evidence="1">
    <location>
        <begin position="134"/>
        <end position="168"/>
    </location>
</feature>
<dbReference type="AlphaFoldDB" id="A0A0R3U1Y2"/>
<evidence type="ECO:0000313" key="3">
    <source>
        <dbReference type="EMBL" id="VDD74410.1"/>
    </source>
</evidence>
<dbReference type="PANTHER" id="PTHR13425">
    <property type="entry name" value="HEADCASE PROTEIN"/>
    <property type="match status" value="1"/>
</dbReference>
<gene>
    <name evidence="3" type="ORF">MCOS_LOCUS413</name>
</gene>
<dbReference type="OrthoDB" id="10012848at2759"/>
<feature type="region of interest" description="Disordered" evidence="1">
    <location>
        <begin position="89"/>
        <end position="121"/>
    </location>
</feature>
<feature type="compositionally biased region" description="Low complexity" evidence="1">
    <location>
        <begin position="99"/>
        <end position="121"/>
    </location>
</feature>
<feature type="domain" description="Headcase middle" evidence="2">
    <location>
        <begin position="449"/>
        <end position="482"/>
    </location>
</feature>
<sequence length="565" mass="61624">MDSGANGRLQKTRYSDITASFKNFIDASEFPLMETWENVDLPTHNSSGLWSFHSHMHHRQSKRKTPFLGKLLIGGAKEQIVVIFRNPTSNAPGITQRQASLSGMTASSSSSGLGSEFSSAGTSTRFPSFSLASMESLEENSPSESQCLSPDTNFWPTAPATGSSNPMDTTKRSQRAEGARKAKRVADARLRSGSLATGSVSTVHPTDQQVQRSMSINVAILCSGNRQLNPKGNIFRQRKDFSAFQNLHPSKKNGYFIQLEDDSCTGNEDTRAFLLCQLTNHGASEMKCIACGGKMAVYDHFPVVDGALFLSPLCHRGGLQVCWNVPMSAVGSNGLQAIGGGGGGGTSPPMAGQLVQGDIAPPPGCTGPRQQQALSGGHSRQQQRRPSVSQERFLHAICMTCMRSTGDPSDRLPQIVCKFCDKPWNVVEWNSTFSISPKLTAFRFALTLGSTLLIGGMYTYDPFACMPCCIEHLRCKSCGLQALSHASLKNEPGLLVAGGDDLRHQPRRRLSEGAQEEPTSPTNPLHPLPYFSQYSRLMCCQHCRVVDYHFIKPFHEMYHVRLPSA</sequence>
<name>A0A0R3U1Y2_MESCO</name>
<keyword evidence="4" id="KW-1185">Reference proteome</keyword>
<dbReference type="InterPro" id="IPR026066">
    <property type="entry name" value="Headcase"/>
</dbReference>
<feature type="region of interest" description="Disordered" evidence="1">
    <location>
        <begin position="134"/>
        <end position="207"/>
    </location>
</feature>
<dbReference type="Pfam" id="PF16002">
    <property type="entry name" value="Headcase"/>
    <property type="match status" value="2"/>
</dbReference>
<dbReference type="InterPro" id="IPR031947">
    <property type="entry name" value="Headcase_mid"/>
</dbReference>
<feature type="compositionally biased region" description="Polar residues" evidence="1">
    <location>
        <begin position="89"/>
        <end position="98"/>
    </location>
</feature>
<dbReference type="EMBL" id="UXSR01000035">
    <property type="protein sequence ID" value="VDD74410.1"/>
    <property type="molecule type" value="Genomic_DNA"/>
</dbReference>
<feature type="compositionally biased region" description="Basic and acidic residues" evidence="1">
    <location>
        <begin position="169"/>
        <end position="190"/>
    </location>
</feature>
<dbReference type="Proteomes" id="UP000267029">
    <property type="component" value="Unassembled WGS sequence"/>
</dbReference>